<reference evidence="1 2" key="1">
    <citation type="journal article" date="2018" name="IMA Fungus">
        <title>IMA Genome-F 9: Draft genome sequence of Annulohypoxylon stygium, Aspergillus mulundensis, Berkeleyomyces basicola (syn. Thielaviopsis basicola), Ceratocystis smalleyi, two Cercospora beticola strains, Coleophoma cylindrospora, Fusarium fracticaudum, Phialophora cf. hyalina, and Morchella septimelata.</title>
        <authorList>
            <person name="Wingfield B.D."/>
            <person name="Bills G.F."/>
            <person name="Dong Y."/>
            <person name="Huang W."/>
            <person name="Nel W.J."/>
            <person name="Swalarsk-Parry B.S."/>
            <person name="Vaghefi N."/>
            <person name="Wilken P.M."/>
            <person name="An Z."/>
            <person name="de Beer Z.W."/>
            <person name="De Vos L."/>
            <person name="Chen L."/>
            <person name="Duong T.A."/>
            <person name="Gao Y."/>
            <person name="Hammerbacher A."/>
            <person name="Kikkert J.R."/>
            <person name="Li Y."/>
            <person name="Li H."/>
            <person name="Li K."/>
            <person name="Li Q."/>
            <person name="Liu X."/>
            <person name="Ma X."/>
            <person name="Naidoo K."/>
            <person name="Pethybridge S.J."/>
            <person name="Sun J."/>
            <person name="Steenkamp E.T."/>
            <person name="van der Nest M.A."/>
            <person name="van Wyk S."/>
            <person name="Wingfield M.J."/>
            <person name="Xiong C."/>
            <person name="Yue Q."/>
            <person name="Zhang X."/>
        </authorList>
    </citation>
    <scope>NUCLEOTIDE SEQUENCE [LARGE SCALE GENOMIC DNA]</scope>
    <source>
        <strain evidence="1 2">BP 5553</strain>
    </source>
</reference>
<dbReference type="RefSeq" id="XP_031873194.1">
    <property type="nucleotide sequence ID" value="XM_032009140.1"/>
</dbReference>
<dbReference type="OrthoDB" id="407325at2759"/>
<keyword evidence="1" id="KW-0808">Transferase</keyword>
<dbReference type="GeneID" id="43593366"/>
<dbReference type="PANTHER" id="PTHR14614">
    <property type="entry name" value="HEPATOCELLULAR CARCINOMA-ASSOCIATED ANTIGEN"/>
    <property type="match status" value="1"/>
</dbReference>
<dbReference type="GO" id="GO:0005737">
    <property type="term" value="C:cytoplasm"/>
    <property type="evidence" value="ECO:0007669"/>
    <property type="project" value="TreeGrafter"/>
</dbReference>
<comment type="caution">
    <text evidence="1">The sequence shown here is derived from an EMBL/GenBank/DDBJ whole genome shotgun (WGS) entry which is preliminary data.</text>
</comment>
<evidence type="ECO:0000313" key="2">
    <source>
        <dbReference type="Proteomes" id="UP000254866"/>
    </source>
</evidence>
<accession>A0A370TYF4</accession>
<dbReference type="GO" id="GO:0008757">
    <property type="term" value="F:S-adenosylmethionine-dependent methyltransferase activity"/>
    <property type="evidence" value="ECO:0007669"/>
    <property type="project" value="UniProtKB-ARBA"/>
</dbReference>
<organism evidence="1 2">
    <name type="scientific">Venustampulla echinocandica</name>
    <dbReference type="NCBI Taxonomy" id="2656787"/>
    <lineage>
        <taxon>Eukaryota</taxon>
        <taxon>Fungi</taxon>
        <taxon>Dikarya</taxon>
        <taxon>Ascomycota</taxon>
        <taxon>Pezizomycotina</taxon>
        <taxon>Leotiomycetes</taxon>
        <taxon>Helotiales</taxon>
        <taxon>Pleuroascaceae</taxon>
        <taxon>Venustampulla</taxon>
    </lineage>
</organism>
<proteinExistence type="predicted"/>
<dbReference type="AlphaFoldDB" id="A0A370TYF4"/>
<dbReference type="InterPro" id="IPR029063">
    <property type="entry name" value="SAM-dependent_MTases_sf"/>
</dbReference>
<dbReference type="SUPFAM" id="SSF53335">
    <property type="entry name" value="S-adenosyl-L-methionine-dependent methyltransferases"/>
    <property type="match status" value="1"/>
</dbReference>
<evidence type="ECO:0000313" key="1">
    <source>
        <dbReference type="EMBL" id="RDL40538.1"/>
    </source>
</evidence>
<dbReference type="Pfam" id="PF10294">
    <property type="entry name" value="Methyltransf_16"/>
    <property type="match status" value="1"/>
</dbReference>
<protein>
    <submittedName>
        <fullName evidence="1">Putative NNT1 putative nicotinamide N-methyltransferase</fullName>
    </submittedName>
</protein>
<dbReference type="InterPro" id="IPR019410">
    <property type="entry name" value="Methyltransf_16"/>
</dbReference>
<dbReference type="PANTHER" id="PTHR14614:SF104">
    <property type="entry name" value="N-METHYLTRANSFERASE, PUTATIVE (AFU_ORTHOLOGUE AFUA_1G17750)-RELATED"/>
    <property type="match status" value="1"/>
</dbReference>
<dbReference type="GO" id="GO:0032259">
    <property type="term" value="P:methylation"/>
    <property type="evidence" value="ECO:0007669"/>
    <property type="project" value="UniProtKB-KW"/>
</dbReference>
<dbReference type="Proteomes" id="UP000254866">
    <property type="component" value="Unassembled WGS sequence"/>
</dbReference>
<gene>
    <name evidence="1" type="ORF">BP5553_00517</name>
</gene>
<keyword evidence="1" id="KW-0489">Methyltransferase</keyword>
<keyword evidence="2" id="KW-1185">Reference proteome</keyword>
<sequence>MLTDKIHVPQTGDSPTPEDILSSSLGVIFPDDITNQHGDHLTPINYASPAFGPLTLTLADPQGGEHRRLFSHFLWNSSVLLAELMEEGNADEWGLRGEDVLEVGAGTGLSGIMACLMGATRCVVSDYPAPEVLENIRVNVRRNILEREANKDVVVGDICVQGHEWGVLDESAGALDGGFAKREKGTFGRILVADCLWMPWQHENLRRSIAWFLKGAEGRAWVVAGFHTGREKMRGFFEEEALRKDGLETVRIWERNAEGEEREWVPDRGHEDVTTRKRWLVVAVLKKCSG</sequence>
<dbReference type="Gene3D" id="3.40.50.150">
    <property type="entry name" value="Vaccinia Virus protein VP39"/>
    <property type="match status" value="1"/>
</dbReference>
<dbReference type="EMBL" id="NPIC01000001">
    <property type="protein sequence ID" value="RDL40538.1"/>
    <property type="molecule type" value="Genomic_DNA"/>
</dbReference>
<name>A0A370TYF4_9HELO</name>